<dbReference type="Pfam" id="PF00534">
    <property type="entry name" value="Glycos_transf_1"/>
    <property type="match status" value="1"/>
</dbReference>
<feature type="domain" description="Glycosyl transferase family 1" evidence="1">
    <location>
        <begin position="179"/>
        <end position="330"/>
    </location>
</feature>
<gene>
    <name evidence="2" type="ORF">B30_01370</name>
</gene>
<dbReference type="eggNOG" id="COG0438">
    <property type="taxonomic scope" value="Bacteria"/>
</dbReference>
<comment type="caution">
    <text evidence="2">The sequence shown here is derived from an EMBL/GenBank/DDBJ whole genome shotgun (WGS) entry which is preliminary data.</text>
</comment>
<organism evidence="2 3">
    <name type="scientific">Celeribacter baekdonensis B30</name>
    <dbReference type="NCBI Taxonomy" id="1208323"/>
    <lineage>
        <taxon>Bacteria</taxon>
        <taxon>Pseudomonadati</taxon>
        <taxon>Pseudomonadota</taxon>
        <taxon>Alphaproteobacteria</taxon>
        <taxon>Rhodobacterales</taxon>
        <taxon>Roseobacteraceae</taxon>
        <taxon>Celeribacter</taxon>
    </lineage>
</organism>
<dbReference type="Gene3D" id="3.40.50.2000">
    <property type="entry name" value="Glycogen Phosphorylase B"/>
    <property type="match status" value="1"/>
</dbReference>
<evidence type="ECO:0000313" key="3">
    <source>
        <dbReference type="Proteomes" id="UP000006762"/>
    </source>
</evidence>
<proteinExistence type="predicted"/>
<name>K2JVJ9_9RHOB</name>
<evidence type="ECO:0000313" key="2">
    <source>
        <dbReference type="EMBL" id="EKE74334.1"/>
    </source>
</evidence>
<reference evidence="2 3" key="1">
    <citation type="submission" date="2012-09" db="EMBL/GenBank/DDBJ databases">
        <title>Celeribacter baekdonensis B30 Genome Sequencing.</title>
        <authorList>
            <person name="Wang W."/>
        </authorList>
    </citation>
    <scope>NUCLEOTIDE SEQUENCE [LARGE SCALE GENOMIC DNA]</scope>
    <source>
        <strain evidence="2 3">B30</strain>
    </source>
</reference>
<dbReference type="STRING" id="1208323.B30_01370"/>
<dbReference type="AlphaFoldDB" id="K2JVJ9"/>
<evidence type="ECO:0000259" key="1">
    <source>
        <dbReference type="Pfam" id="PF00534"/>
    </source>
</evidence>
<accession>K2JVJ9</accession>
<keyword evidence="3" id="KW-1185">Reference proteome</keyword>
<dbReference type="EMBL" id="AMRK01000001">
    <property type="protein sequence ID" value="EKE74334.1"/>
    <property type="molecule type" value="Genomic_DNA"/>
</dbReference>
<dbReference type="InterPro" id="IPR001296">
    <property type="entry name" value="Glyco_trans_1"/>
</dbReference>
<dbReference type="SUPFAM" id="SSF53756">
    <property type="entry name" value="UDP-Glycosyltransferase/glycogen phosphorylase"/>
    <property type="match status" value="1"/>
</dbReference>
<dbReference type="PATRIC" id="fig|1208323.3.peg.285"/>
<dbReference type="GO" id="GO:0016757">
    <property type="term" value="F:glycosyltransferase activity"/>
    <property type="evidence" value="ECO:0007669"/>
    <property type="project" value="InterPro"/>
</dbReference>
<dbReference type="Proteomes" id="UP000006762">
    <property type="component" value="Unassembled WGS sequence"/>
</dbReference>
<protein>
    <recommendedName>
        <fullName evidence="1">Glycosyl transferase family 1 domain-containing protein</fullName>
    </recommendedName>
</protein>
<sequence length="358" mass="39190">MVLGAAVKDERFQTVRAIVGPEMAKRLDAFTKEIGASLEIIPTEQHAEMTSGSLFSRGRAQWRAARQAAEQGPVFLPFFDHAVVAAAMDPTPLPYGQRVSGIIFRPPNHFGLPGSLGGSLDSVRRWVTYALARRVCRGALLTLDEVAPTSRAGQTTKALEFVADPAPNFDLISMEPEIRENGRKIVLVFGALTERKGIFQTLDAWKLLGEDGRNKFILRFVGRLGADERARFMEKLATLRTETNAIIEIEDRFVTDEELACEVQHAAIILAPYQNHVGSSGVLHWAVAGKRPLIAQNTGLIGFQVDRYKLGLAVDCTNPQVLSRAISEWVPSISDPAFEASHTSNAFTGKILDTVLGV</sequence>